<dbReference type="EMBL" id="CAADFV010000187">
    <property type="protein sequence ID" value="VFK68679.1"/>
    <property type="molecule type" value="Genomic_DNA"/>
</dbReference>
<reference evidence="1" key="1">
    <citation type="submission" date="2019-02" db="EMBL/GenBank/DDBJ databases">
        <authorList>
            <person name="Gruber-Vodicka R. H."/>
            <person name="Seah K. B. B."/>
        </authorList>
    </citation>
    <scope>NUCLEOTIDE SEQUENCE</scope>
    <source>
        <strain evidence="1">BECK_BY1</strain>
        <strain evidence="3">BECK_BY2</strain>
        <strain evidence="2">BECK_BY3</strain>
    </source>
</reference>
<accession>A0A450ZD59</accession>
<evidence type="ECO:0000313" key="3">
    <source>
        <dbReference type="EMBL" id="VFK68679.1"/>
    </source>
</evidence>
<proteinExistence type="predicted"/>
<name>A0A450ZD59_9GAMM</name>
<dbReference type="AlphaFoldDB" id="A0A450ZD59"/>
<gene>
    <name evidence="1" type="ORF">BECKTUN1418D_GA0071000_101026</name>
    <name evidence="3" type="ORF">BECKTUN1418E_GA0071001_11873</name>
    <name evidence="2" type="ORF">BECKTUN1418F_GA0071002_11894</name>
</gene>
<sequence>MAIVYSPSLWAAISATLSIKNTPCATFPHRHDRFIETHNQLKIVDSEKGAYFVYFPQCTIQHHASKIQEVASLENDKGFIKMIPVTYSNRDQLDCPQPSMKRWERVK</sequence>
<evidence type="ECO:0000313" key="2">
    <source>
        <dbReference type="EMBL" id="VFK59843.1"/>
    </source>
</evidence>
<evidence type="ECO:0000313" key="1">
    <source>
        <dbReference type="EMBL" id="VFK51715.1"/>
    </source>
</evidence>
<dbReference type="EMBL" id="CAADFX010000010">
    <property type="protein sequence ID" value="VFK51715.1"/>
    <property type="molecule type" value="Genomic_DNA"/>
</dbReference>
<organism evidence="1">
    <name type="scientific">Candidatus Kentrum sp. TUN</name>
    <dbReference type="NCBI Taxonomy" id="2126343"/>
    <lineage>
        <taxon>Bacteria</taxon>
        <taxon>Pseudomonadati</taxon>
        <taxon>Pseudomonadota</taxon>
        <taxon>Gammaproteobacteria</taxon>
        <taxon>Candidatus Kentrum</taxon>
    </lineage>
</organism>
<protein>
    <submittedName>
        <fullName evidence="1">Uncharacterized protein</fullName>
    </submittedName>
</protein>
<dbReference type="EMBL" id="CAADFY010000189">
    <property type="protein sequence ID" value="VFK59843.1"/>
    <property type="molecule type" value="Genomic_DNA"/>
</dbReference>